<evidence type="ECO:0000313" key="2">
    <source>
        <dbReference type="EMBL" id="KAF5213826.1"/>
    </source>
</evidence>
<organism evidence="2 3">
    <name type="scientific">Trypanosoma cruzi</name>
    <dbReference type="NCBI Taxonomy" id="5693"/>
    <lineage>
        <taxon>Eukaryota</taxon>
        <taxon>Discoba</taxon>
        <taxon>Euglenozoa</taxon>
        <taxon>Kinetoplastea</taxon>
        <taxon>Metakinetoplastina</taxon>
        <taxon>Trypanosomatida</taxon>
        <taxon>Trypanosomatidae</taxon>
        <taxon>Trypanosoma</taxon>
        <taxon>Schizotrypanum</taxon>
    </lineage>
</organism>
<evidence type="ECO:0008006" key="4">
    <source>
        <dbReference type="Google" id="ProtNLM"/>
    </source>
</evidence>
<dbReference type="Proteomes" id="UP000583944">
    <property type="component" value="Unassembled WGS sequence"/>
</dbReference>
<dbReference type="VEuPathDB" id="TriTrypDB:ECC02_013627"/>
<dbReference type="AlphaFoldDB" id="A0A7J6XHV3"/>
<feature type="compositionally biased region" description="Basic and acidic residues" evidence="1">
    <location>
        <begin position="108"/>
        <end position="117"/>
    </location>
</feature>
<feature type="compositionally biased region" description="Polar residues" evidence="1">
    <location>
        <begin position="94"/>
        <end position="107"/>
    </location>
</feature>
<dbReference type="InterPro" id="IPR036278">
    <property type="entry name" value="Sialidase_sf"/>
</dbReference>
<comment type="caution">
    <text evidence="2">The sequence shown here is derived from an EMBL/GenBank/DDBJ whole genome shotgun (WGS) entry which is preliminary data.</text>
</comment>
<evidence type="ECO:0000256" key="1">
    <source>
        <dbReference type="SAM" id="MobiDB-lite"/>
    </source>
</evidence>
<dbReference type="EMBL" id="JABDHM010000725">
    <property type="protein sequence ID" value="KAF5213826.1"/>
    <property type="molecule type" value="Genomic_DNA"/>
</dbReference>
<feature type="compositionally biased region" description="Polar residues" evidence="1">
    <location>
        <begin position="125"/>
        <end position="139"/>
    </location>
</feature>
<dbReference type="Gene3D" id="2.120.10.10">
    <property type="match status" value="1"/>
</dbReference>
<accession>A0A7J6XHV3</accession>
<feature type="region of interest" description="Disordered" evidence="1">
    <location>
        <begin position="59"/>
        <end position="170"/>
    </location>
</feature>
<protein>
    <recommendedName>
        <fullName evidence="4">Trans-sialidase</fullName>
    </recommendedName>
</protein>
<proteinExistence type="predicted"/>
<reference evidence="2 3" key="1">
    <citation type="journal article" date="2019" name="Genome Biol. Evol.">
        <title>Nanopore Sequencing Significantly Improves Genome Assembly of the Protozoan Parasite Trypanosoma cruzi.</title>
        <authorList>
            <person name="Diaz-Viraque F."/>
            <person name="Pita S."/>
            <person name="Greif G."/>
            <person name="de Souza R.C.M."/>
            <person name="Iraola G."/>
            <person name="Robello C."/>
        </authorList>
    </citation>
    <scope>NUCLEOTIDE SEQUENCE [LARGE SCALE GENOMIC DNA]</scope>
    <source>
        <strain evidence="2 3">Berenice</strain>
    </source>
</reference>
<evidence type="ECO:0000313" key="3">
    <source>
        <dbReference type="Proteomes" id="UP000583944"/>
    </source>
</evidence>
<gene>
    <name evidence="2" type="ORF">ECC02_013627</name>
</gene>
<dbReference type="SUPFAM" id="SSF50939">
    <property type="entry name" value="Sialidases"/>
    <property type="match status" value="1"/>
</dbReference>
<sequence length="326" mass="35077">MHGRDGELGAVCHVANAVHTCSNCAASCAAKEEGATVAFTMNVTTHKYAGPYELWRRQFPPDGTIHPTARSGDADRTGICQLPPPREGKDDTKSGGTTAPQVNAEPSRQNEDWRHSAAADGPNTVDPSPASNTATNTSETRPEFAFVRNTKVAPIPPERRPTPVTEPQGDPIDDAMSGSINVELPRGVVLFLPQTTLVQPKDEIVPVTTRDSFASPSLFSAGGVIAAFAEGHMDAGYQGGQLSEPFSSDVVAGCIDSAWNWSTVVGEVNERMHGGHTLCLVQRRERRVWVLCSAPQQSRRATEFFLLWEALMCPMKVGVGERAAWS</sequence>
<name>A0A7J6XHV3_TRYCR</name>